<evidence type="ECO:0000313" key="2">
    <source>
        <dbReference type="Proteomes" id="UP000297703"/>
    </source>
</evidence>
<accession>A0A4D9ELU5</accession>
<evidence type="ECO:0000313" key="1">
    <source>
        <dbReference type="EMBL" id="TFK12351.1"/>
    </source>
</evidence>
<dbReference type="EMBL" id="QXTE01000024">
    <property type="protein sequence ID" value="TFK12351.1"/>
    <property type="molecule type" value="Genomic_DNA"/>
</dbReference>
<reference evidence="1 2" key="2">
    <citation type="submission" date="2019-04" db="EMBL/GenBank/DDBJ databases">
        <title>The genome sequence of big-headed turtle.</title>
        <authorList>
            <person name="Gong S."/>
        </authorList>
    </citation>
    <scope>NUCLEOTIDE SEQUENCE [LARGE SCALE GENOMIC DNA]</scope>
    <source>
        <strain evidence="1">DO16091913</strain>
        <tissue evidence="1">Muscle</tissue>
    </source>
</reference>
<comment type="caution">
    <text evidence="1">The sequence shown here is derived from an EMBL/GenBank/DDBJ whole genome shotgun (WGS) entry which is preliminary data.</text>
</comment>
<dbReference type="AlphaFoldDB" id="A0A4D9ELU5"/>
<name>A0A4D9ELU5_9SAUR</name>
<reference evidence="1 2" key="1">
    <citation type="submission" date="2019-04" db="EMBL/GenBank/DDBJ databases">
        <title>Draft genome of the big-headed turtle Platysternon megacephalum.</title>
        <authorList>
            <person name="Gong S."/>
        </authorList>
    </citation>
    <scope>NUCLEOTIDE SEQUENCE [LARGE SCALE GENOMIC DNA]</scope>
    <source>
        <strain evidence="1">DO16091913</strain>
        <tissue evidence="1">Muscle</tissue>
    </source>
</reference>
<keyword evidence="2" id="KW-1185">Reference proteome</keyword>
<organism evidence="1 2">
    <name type="scientific">Platysternon megacephalum</name>
    <name type="common">big-headed turtle</name>
    <dbReference type="NCBI Taxonomy" id="55544"/>
    <lineage>
        <taxon>Eukaryota</taxon>
        <taxon>Metazoa</taxon>
        <taxon>Chordata</taxon>
        <taxon>Craniata</taxon>
        <taxon>Vertebrata</taxon>
        <taxon>Euteleostomi</taxon>
        <taxon>Archelosauria</taxon>
        <taxon>Testudinata</taxon>
        <taxon>Testudines</taxon>
        <taxon>Cryptodira</taxon>
        <taxon>Durocryptodira</taxon>
        <taxon>Testudinoidea</taxon>
        <taxon>Platysternidae</taxon>
        <taxon>Platysternon</taxon>
    </lineage>
</organism>
<dbReference type="Proteomes" id="UP000297703">
    <property type="component" value="Unassembled WGS sequence"/>
</dbReference>
<gene>
    <name evidence="1" type="ORF">DR999_PMT04405</name>
</gene>
<protein>
    <submittedName>
        <fullName evidence="1">Phosphoinositide 3-kinase regulatory subunit 4</fullName>
    </submittedName>
</protein>
<sequence length="114" mass="12464">MGAVCICNIPGSSRFTNGRICQNFRNNLSQIMISSCEVHTASELGKPAPGNAPQRAVGLPVFDTCSPHIGGPDLSTSNLNFDFCPIFPLHIYLFKEHFNTLALKITKLEKDKTV</sequence>
<proteinExistence type="predicted"/>